<feature type="transmembrane region" description="Helical" evidence="1">
    <location>
        <begin position="52"/>
        <end position="77"/>
    </location>
</feature>
<protein>
    <submittedName>
        <fullName evidence="2">Uncharacterized protein</fullName>
    </submittedName>
</protein>
<dbReference type="EMBL" id="QXEV01000014">
    <property type="protein sequence ID" value="RIA75628.1"/>
    <property type="molecule type" value="Genomic_DNA"/>
</dbReference>
<organism evidence="2 3">
    <name type="scientific">Anaeroplasma bactoclasticum</name>
    <dbReference type="NCBI Taxonomy" id="2088"/>
    <lineage>
        <taxon>Bacteria</taxon>
        <taxon>Bacillati</taxon>
        <taxon>Mycoplasmatota</taxon>
        <taxon>Mollicutes</taxon>
        <taxon>Anaeroplasmatales</taxon>
        <taxon>Anaeroplasmataceae</taxon>
        <taxon>Anaeroplasma</taxon>
    </lineage>
</organism>
<feature type="transmembrane region" description="Helical" evidence="1">
    <location>
        <begin position="12"/>
        <end position="32"/>
    </location>
</feature>
<keyword evidence="1" id="KW-1133">Transmembrane helix</keyword>
<evidence type="ECO:0000313" key="3">
    <source>
        <dbReference type="Proteomes" id="UP000266506"/>
    </source>
</evidence>
<name>A0A397RPL8_9MOLU</name>
<keyword evidence="1" id="KW-0472">Membrane</keyword>
<proteinExistence type="predicted"/>
<reference evidence="2 3" key="1">
    <citation type="submission" date="2018-08" db="EMBL/GenBank/DDBJ databases">
        <title>Genomic Encyclopedia of Archaeal and Bacterial Type Strains, Phase II (KMG-II): from individual species to whole genera.</title>
        <authorList>
            <person name="Goeker M."/>
        </authorList>
    </citation>
    <scope>NUCLEOTIDE SEQUENCE [LARGE SCALE GENOMIC DNA]</scope>
    <source>
        <strain evidence="2 3">ATCC 27112</strain>
    </source>
</reference>
<dbReference type="AlphaFoldDB" id="A0A397RPL8"/>
<dbReference type="Proteomes" id="UP000266506">
    <property type="component" value="Unassembled WGS sequence"/>
</dbReference>
<keyword evidence="3" id="KW-1185">Reference proteome</keyword>
<gene>
    <name evidence="2" type="ORF">EI71_01285</name>
</gene>
<evidence type="ECO:0000256" key="1">
    <source>
        <dbReference type="SAM" id="Phobius"/>
    </source>
</evidence>
<sequence>MKSEKIRKIQILYFIYIIVFFLSTALSIFLAIKTPELVTYIFNDFTKDAGAGVLFMGLFALFLDFIIILIVLALNFVMMESFIVSIIGIVKISKATRKRDMIKLAKWEVKNKICRIPGKMTLDTEDCDYSKNSE</sequence>
<dbReference type="InParanoid" id="A0A397RPL8"/>
<keyword evidence="1" id="KW-0812">Transmembrane</keyword>
<comment type="caution">
    <text evidence="2">The sequence shown here is derived from an EMBL/GenBank/DDBJ whole genome shotgun (WGS) entry which is preliminary data.</text>
</comment>
<evidence type="ECO:0000313" key="2">
    <source>
        <dbReference type="EMBL" id="RIA75628.1"/>
    </source>
</evidence>
<accession>A0A397RPL8</accession>